<dbReference type="AlphaFoldDB" id="A0A5E4UQQ5"/>
<name>A0A5E4UQQ5_9BURK</name>
<keyword evidence="5" id="KW-1185">Reference proteome</keyword>
<gene>
    <name evidence="4" type="ORF">PAN31108_02141</name>
</gene>
<dbReference type="EMBL" id="CABPSB010000006">
    <property type="protein sequence ID" value="VVE01225.1"/>
    <property type="molecule type" value="Genomic_DNA"/>
</dbReference>
<dbReference type="InterPro" id="IPR036291">
    <property type="entry name" value="NAD(P)-bd_dom_sf"/>
</dbReference>
<dbReference type="InterPro" id="IPR001509">
    <property type="entry name" value="Epimerase_deHydtase"/>
</dbReference>
<accession>A0A5E4UQQ5</accession>
<evidence type="ECO:0000256" key="2">
    <source>
        <dbReference type="ARBA" id="ARBA00007637"/>
    </source>
</evidence>
<organism evidence="4 5">
    <name type="scientific">Pandoraea anhela</name>
    <dbReference type="NCBI Taxonomy" id="2508295"/>
    <lineage>
        <taxon>Bacteria</taxon>
        <taxon>Pseudomonadati</taxon>
        <taxon>Pseudomonadota</taxon>
        <taxon>Betaproteobacteria</taxon>
        <taxon>Burkholderiales</taxon>
        <taxon>Burkholderiaceae</taxon>
        <taxon>Pandoraea</taxon>
    </lineage>
</organism>
<evidence type="ECO:0000256" key="1">
    <source>
        <dbReference type="ARBA" id="ARBA00005125"/>
    </source>
</evidence>
<dbReference type="Proteomes" id="UP000406256">
    <property type="component" value="Unassembled WGS sequence"/>
</dbReference>
<dbReference type="OrthoDB" id="9811743at2"/>
<feature type="domain" description="NAD-dependent epimerase/dehydratase" evidence="3">
    <location>
        <begin position="36"/>
        <end position="282"/>
    </location>
</feature>
<dbReference type="SUPFAM" id="SSF51735">
    <property type="entry name" value="NAD(P)-binding Rossmann-fold domains"/>
    <property type="match status" value="1"/>
</dbReference>
<dbReference type="Pfam" id="PF01370">
    <property type="entry name" value="Epimerase"/>
    <property type="match status" value="1"/>
</dbReference>
<sequence length="365" mass="39809">MAHTIPSGHTLFQQDLEHIAAQLEGDLAQLRGAHLFITGGTGFFGIWLLESLLWANEKHALNLRITVLSRSPETFLEQRAPHLRGRTGLHFVAGRLTDFAFPAQPCTHILHAASETNLEQSADWAQRHLDAAIDGTRRLLDMAAAHRSEAVLITTSGAVYSPMDSVVDNLCVEGPAGVADYASERIVYGQSKRMMEILTSVAAQQHGYRALIARCFAFVGPYLSLDSNYAIGNFMRDALAQRDIVVGGDGTPLRSYLYAGDLVTWLIRILTRGRSGVPYNVGGDEIVSIGELAHKVANVAGRPGTVVIKGTPVPGAKPSAYLPSLQRAATELDLQVSIPLEEAIRRTMEWHRARTPPHEPDLISE</sequence>
<proteinExistence type="inferred from homology"/>
<evidence type="ECO:0000313" key="5">
    <source>
        <dbReference type="Proteomes" id="UP000406256"/>
    </source>
</evidence>
<protein>
    <submittedName>
        <fullName evidence="4">dTDP-glucose 4,6-dehydratase</fullName>
    </submittedName>
</protein>
<comment type="similarity">
    <text evidence="2">Belongs to the NAD(P)-dependent epimerase/dehydratase family.</text>
</comment>
<evidence type="ECO:0000313" key="4">
    <source>
        <dbReference type="EMBL" id="VVE01225.1"/>
    </source>
</evidence>
<comment type="pathway">
    <text evidence="1">Bacterial outer membrane biogenesis; LPS O-antigen biosynthesis.</text>
</comment>
<reference evidence="4 5" key="1">
    <citation type="submission" date="2019-08" db="EMBL/GenBank/DDBJ databases">
        <authorList>
            <person name="Peeters C."/>
        </authorList>
    </citation>
    <scope>NUCLEOTIDE SEQUENCE [LARGE SCALE GENOMIC DNA]</scope>
    <source>
        <strain evidence="4 5">LMG 31108</strain>
    </source>
</reference>
<evidence type="ECO:0000259" key="3">
    <source>
        <dbReference type="Pfam" id="PF01370"/>
    </source>
</evidence>
<dbReference type="RefSeq" id="WP_150668846.1">
    <property type="nucleotide sequence ID" value="NZ_CABPSB010000006.1"/>
</dbReference>
<dbReference type="PANTHER" id="PTHR43000">
    <property type="entry name" value="DTDP-D-GLUCOSE 4,6-DEHYDRATASE-RELATED"/>
    <property type="match status" value="1"/>
</dbReference>
<dbReference type="Gene3D" id="3.40.50.720">
    <property type="entry name" value="NAD(P)-binding Rossmann-like Domain"/>
    <property type="match status" value="1"/>
</dbReference>